<dbReference type="InterPro" id="IPR036412">
    <property type="entry name" value="HAD-like_sf"/>
</dbReference>
<dbReference type="Pfam" id="PF03031">
    <property type="entry name" value="NIF"/>
    <property type="match status" value="1"/>
</dbReference>
<dbReference type="GO" id="GO:0090364">
    <property type="term" value="P:regulation of proteasome assembly"/>
    <property type="evidence" value="ECO:0007669"/>
    <property type="project" value="InterPro"/>
</dbReference>
<proteinExistence type="predicted"/>
<dbReference type="SUPFAM" id="SSF56784">
    <property type="entry name" value="HAD-like"/>
    <property type="match status" value="1"/>
</dbReference>
<dbReference type="InterPro" id="IPR051658">
    <property type="entry name" value="UBLCP1"/>
</dbReference>
<feature type="domain" description="FCP1 homology" evidence="1">
    <location>
        <begin position="91"/>
        <end position="244"/>
    </location>
</feature>
<dbReference type="PANTHER" id="PTHR48493:SF1">
    <property type="entry name" value="UBIQUITIN-LIKE DOMAIN-CONTAINING CTD PHOSPHATASE 1"/>
    <property type="match status" value="1"/>
</dbReference>
<dbReference type="Gene3D" id="3.40.50.1000">
    <property type="entry name" value="HAD superfamily/HAD-like"/>
    <property type="match status" value="1"/>
</dbReference>
<evidence type="ECO:0000313" key="3">
    <source>
        <dbReference type="Proteomes" id="UP000801492"/>
    </source>
</evidence>
<dbReference type="AlphaFoldDB" id="A0A8K0G264"/>
<dbReference type="InterPro" id="IPR023214">
    <property type="entry name" value="HAD_sf"/>
</dbReference>
<sequence>MSSFILTIEWEHKRFQFDIAPEETVWDLKHLIYTDTDVEPYRQIFANLFLSANAMEDECTIEQLNLKPNFIVKVNDVISDHNGRIKIISKPRPGKKLLILDLDQNIRDCAALNGTIAVRPYLIEFLTSIYDDYDIGIWSAADMIILENYINSLNMTGNENYKILFYTDVYSMVPIQTVDKVIQIKPLAFIWEKFSEYNHTNTVICDEIKYNFYLNPKNGILINPYRYYYADYELVRLLSYLRFIAQSDDLSDLNHKSWKDEQNDRDDGYGSE</sequence>
<evidence type="ECO:0000313" key="2">
    <source>
        <dbReference type="EMBL" id="KAF2883049.1"/>
    </source>
</evidence>
<dbReference type="GO" id="GO:0005634">
    <property type="term" value="C:nucleus"/>
    <property type="evidence" value="ECO:0007669"/>
    <property type="project" value="TreeGrafter"/>
</dbReference>
<gene>
    <name evidence="2" type="ORF">ILUMI_23126</name>
</gene>
<evidence type="ECO:0000259" key="1">
    <source>
        <dbReference type="PROSITE" id="PS50969"/>
    </source>
</evidence>
<comment type="caution">
    <text evidence="2">The sequence shown here is derived from an EMBL/GenBank/DDBJ whole genome shotgun (WGS) entry which is preliminary data.</text>
</comment>
<reference evidence="2" key="1">
    <citation type="submission" date="2019-08" db="EMBL/GenBank/DDBJ databases">
        <title>The genome of the North American firefly Photinus pyralis.</title>
        <authorList>
            <consortium name="Photinus pyralis genome working group"/>
            <person name="Fallon T.R."/>
            <person name="Sander Lower S.E."/>
            <person name="Weng J.-K."/>
        </authorList>
    </citation>
    <scope>NUCLEOTIDE SEQUENCE</scope>
    <source>
        <strain evidence="2">TRF0915ILg1</strain>
        <tissue evidence="2">Whole body</tissue>
    </source>
</reference>
<dbReference type="GO" id="GO:0004722">
    <property type="term" value="F:protein serine/threonine phosphatase activity"/>
    <property type="evidence" value="ECO:0007669"/>
    <property type="project" value="TreeGrafter"/>
</dbReference>
<dbReference type="InterPro" id="IPR004274">
    <property type="entry name" value="FCP1_dom"/>
</dbReference>
<dbReference type="SMART" id="SM00577">
    <property type="entry name" value="CPDc"/>
    <property type="match status" value="1"/>
</dbReference>
<dbReference type="PROSITE" id="PS50969">
    <property type="entry name" value="FCP1"/>
    <property type="match status" value="1"/>
</dbReference>
<dbReference type="OrthoDB" id="1711508at2759"/>
<keyword evidence="3" id="KW-1185">Reference proteome</keyword>
<dbReference type="PANTHER" id="PTHR48493">
    <property type="entry name" value="UBIQUITIN-LIKE DOMAIN-CONTAINING CTD PHOSPHATASE 1"/>
    <property type="match status" value="1"/>
</dbReference>
<dbReference type="SUPFAM" id="SSF54236">
    <property type="entry name" value="Ubiquitin-like"/>
    <property type="match status" value="1"/>
</dbReference>
<organism evidence="2 3">
    <name type="scientific">Ignelater luminosus</name>
    <name type="common">Cucubano</name>
    <name type="synonym">Pyrophorus luminosus</name>
    <dbReference type="NCBI Taxonomy" id="2038154"/>
    <lineage>
        <taxon>Eukaryota</taxon>
        <taxon>Metazoa</taxon>
        <taxon>Ecdysozoa</taxon>
        <taxon>Arthropoda</taxon>
        <taxon>Hexapoda</taxon>
        <taxon>Insecta</taxon>
        <taxon>Pterygota</taxon>
        <taxon>Neoptera</taxon>
        <taxon>Endopterygota</taxon>
        <taxon>Coleoptera</taxon>
        <taxon>Polyphaga</taxon>
        <taxon>Elateriformia</taxon>
        <taxon>Elateroidea</taxon>
        <taxon>Elateridae</taxon>
        <taxon>Agrypninae</taxon>
        <taxon>Pyrophorini</taxon>
        <taxon>Ignelater</taxon>
    </lineage>
</organism>
<accession>A0A8K0G264</accession>
<dbReference type="InterPro" id="IPR029071">
    <property type="entry name" value="Ubiquitin-like_domsf"/>
</dbReference>
<dbReference type="EMBL" id="VTPC01090567">
    <property type="protein sequence ID" value="KAF2883049.1"/>
    <property type="molecule type" value="Genomic_DNA"/>
</dbReference>
<dbReference type="Proteomes" id="UP000801492">
    <property type="component" value="Unassembled WGS sequence"/>
</dbReference>
<name>A0A8K0G264_IGNLU</name>
<protein>
    <recommendedName>
        <fullName evidence="1">FCP1 homology domain-containing protein</fullName>
    </recommendedName>
</protein>